<dbReference type="OrthoDB" id="9800856at2"/>
<dbReference type="AlphaFoldDB" id="A0A0U2MVQ5"/>
<dbReference type="SUPFAM" id="SSF54637">
    <property type="entry name" value="Thioesterase/thiol ester dehydrase-isomerase"/>
    <property type="match status" value="1"/>
</dbReference>
<keyword evidence="2" id="KW-0378">Hydrolase</keyword>
<organism evidence="3 4">
    <name type="scientific">Paenibacillus naphthalenovorans</name>
    <dbReference type="NCBI Taxonomy" id="162209"/>
    <lineage>
        <taxon>Bacteria</taxon>
        <taxon>Bacillati</taxon>
        <taxon>Bacillota</taxon>
        <taxon>Bacilli</taxon>
        <taxon>Bacillales</taxon>
        <taxon>Paenibacillaceae</taxon>
        <taxon>Paenibacillus</taxon>
    </lineage>
</organism>
<evidence type="ECO:0000256" key="2">
    <source>
        <dbReference type="ARBA" id="ARBA00022801"/>
    </source>
</evidence>
<comment type="similarity">
    <text evidence="1">Belongs to the 4-hydroxybenzoyl-CoA thioesterase family.</text>
</comment>
<dbReference type="KEGG" id="pnp:IJ22_14630"/>
<dbReference type="CDD" id="cd00586">
    <property type="entry name" value="4HBT"/>
    <property type="match status" value="1"/>
</dbReference>
<dbReference type="InterPro" id="IPR050563">
    <property type="entry name" value="4-hydroxybenzoyl-CoA_TE"/>
</dbReference>
<dbReference type="GO" id="GO:0047617">
    <property type="term" value="F:fatty acyl-CoA hydrolase activity"/>
    <property type="evidence" value="ECO:0007669"/>
    <property type="project" value="TreeGrafter"/>
</dbReference>
<dbReference type="RefSeq" id="WP_062408187.1">
    <property type="nucleotide sequence ID" value="NZ_BJCS01000003.1"/>
</dbReference>
<dbReference type="Proteomes" id="UP000061660">
    <property type="component" value="Chromosome"/>
</dbReference>
<evidence type="ECO:0000256" key="1">
    <source>
        <dbReference type="ARBA" id="ARBA00005953"/>
    </source>
</evidence>
<dbReference type="PANTHER" id="PTHR31793:SF27">
    <property type="entry name" value="NOVEL THIOESTERASE SUPERFAMILY DOMAIN AND SAPOSIN A-TYPE DOMAIN CONTAINING PROTEIN (0610012H03RIK)"/>
    <property type="match status" value="1"/>
</dbReference>
<sequence>MRRNQFRLRVNWGDTDKAGIVYYPNYFKWFDIAAHEFFRSIGLSPSTLSERDGVILPLLDVRCSFEKPLYYDDIITVMTEAAEVQPKTIKLTHQVFARGVRTGHGYELRGWVKEANGSIKAVEIPAAYRAVLEEDRPFPPLNADPWLCS</sequence>
<keyword evidence="4" id="KW-1185">Reference proteome</keyword>
<dbReference type="STRING" id="162209.IJ22_14630"/>
<dbReference type="PANTHER" id="PTHR31793">
    <property type="entry name" value="4-HYDROXYBENZOYL-COA THIOESTERASE FAMILY MEMBER"/>
    <property type="match status" value="1"/>
</dbReference>
<dbReference type="PATRIC" id="fig|162209.4.peg.1551"/>
<name>A0A0U2MVQ5_9BACL</name>
<accession>A0A0U2MVQ5</accession>
<evidence type="ECO:0000313" key="4">
    <source>
        <dbReference type="Proteomes" id="UP000061660"/>
    </source>
</evidence>
<dbReference type="EMBL" id="CP013652">
    <property type="protein sequence ID" value="ALS21839.1"/>
    <property type="molecule type" value="Genomic_DNA"/>
</dbReference>
<dbReference type="Pfam" id="PF13279">
    <property type="entry name" value="4HBT_2"/>
    <property type="match status" value="1"/>
</dbReference>
<proteinExistence type="inferred from homology"/>
<protein>
    <submittedName>
        <fullName evidence="3">HotDog domain-containing protein</fullName>
    </submittedName>
</protein>
<dbReference type="Gene3D" id="3.10.129.10">
    <property type="entry name" value="Hotdog Thioesterase"/>
    <property type="match status" value="1"/>
</dbReference>
<gene>
    <name evidence="3" type="ORF">IJ22_14630</name>
</gene>
<evidence type="ECO:0000313" key="3">
    <source>
        <dbReference type="EMBL" id="ALS21839.1"/>
    </source>
</evidence>
<dbReference type="InterPro" id="IPR029069">
    <property type="entry name" value="HotDog_dom_sf"/>
</dbReference>
<reference evidence="3 4" key="2">
    <citation type="journal article" date="2016" name="Genome Announc.">
        <title>Complete Genome Sequences of Two Interactive Moderate Thermophiles, Paenibacillus napthalenovorans 32O-Y and Paenibacillus sp. 32O-W.</title>
        <authorList>
            <person name="Butler R.R.III."/>
            <person name="Wang J."/>
            <person name="Stark B.C."/>
            <person name="Pombert J.F."/>
        </authorList>
    </citation>
    <scope>NUCLEOTIDE SEQUENCE [LARGE SCALE GENOMIC DNA]</scope>
    <source>
        <strain evidence="3 4">32O-Y</strain>
    </source>
</reference>
<reference evidence="4" key="1">
    <citation type="submission" date="2015-12" db="EMBL/GenBank/DDBJ databases">
        <title>Complete genome sequences of two moderately thermophilic Paenibacillus species.</title>
        <authorList>
            <person name="Butler R.III."/>
            <person name="Wang J."/>
            <person name="Stark B.C."/>
            <person name="Pombert J.-F."/>
        </authorList>
    </citation>
    <scope>NUCLEOTIDE SEQUENCE [LARGE SCALE GENOMIC DNA]</scope>
    <source>
        <strain evidence="4">32O-Y</strain>
    </source>
</reference>